<gene>
    <name evidence="10" type="ORF">CSW25_01935</name>
    <name evidence="9" type="ORF">CSW33_00890</name>
</gene>
<dbReference type="InterPro" id="IPR036155">
    <property type="entry name" value="Crypto/Photolyase_N_sf"/>
</dbReference>
<evidence type="ECO:0000256" key="2">
    <source>
        <dbReference type="ARBA" id="ARBA00022827"/>
    </source>
</evidence>
<accession>A0A430SDK1</accession>
<evidence type="ECO:0000313" key="11">
    <source>
        <dbReference type="Proteomes" id="UP000286928"/>
    </source>
</evidence>
<dbReference type="PANTHER" id="PTHR11455:SF9">
    <property type="entry name" value="CRYPTOCHROME CIRCADIAN CLOCK 5 ISOFORM X1"/>
    <property type="match status" value="1"/>
</dbReference>
<keyword evidence="12" id="KW-1185">Reference proteome</keyword>
<dbReference type="Pfam" id="PF00875">
    <property type="entry name" value="DNA_photolyase"/>
    <property type="match status" value="1"/>
</dbReference>
<dbReference type="EMBL" id="PEMD01000019">
    <property type="protein sequence ID" value="RTH34712.1"/>
    <property type="molecule type" value="Genomic_DNA"/>
</dbReference>
<organism evidence="9 11">
    <name type="scientific">Thermus scotoductus</name>
    <dbReference type="NCBI Taxonomy" id="37636"/>
    <lineage>
        <taxon>Bacteria</taxon>
        <taxon>Thermotogati</taxon>
        <taxon>Deinococcota</taxon>
        <taxon>Deinococci</taxon>
        <taxon>Thermales</taxon>
        <taxon>Thermaceae</taxon>
        <taxon>Thermus</taxon>
    </lineage>
</organism>
<dbReference type="GO" id="GO:0003677">
    <property type="term" value="F:DNA binding"/>
    <property type="evidence" value="ECO:0007669"/>
    <property type="project" value="TreeGrafter"/>
</dbReference>
<evidence type="ECO:0000313" key="10">
    <source>
        <dbReference type="EMBL" id="RTI09439.1"/>
    </source>
</evidence>
<feature type="region of interest" description="Disordered" evidence="7">
    <location>
        <begin position="145"/>
        <end position="174"/>
    </location>
</feature>
<dbReference type="GO" id="GO:0006139">
    <property type="term" value="P:nucleobase-containing compound metabolic process"/>
    <property type="evidence" value="ECO:0007669"/>
    <property type="project" value="UniProtKB-ARBA"/>
</dbReference>
<feature type="site" description="Electron transfer via tryptophanyl radical" evidence="5">
    <location>
        <position position="351"/>
    </location>
</feature>
<protein>
    <submittedName>
        <fullName evidence="9">Deoxyribodipyrimidine photo-lyase</fullName>
    </submittedName>
</protein>
<dbReference type="PRINTS" id="PR00147">
    <property type="entry name" value="DNAPHOTLYASE"/>
</dbReference>
<sequence length="419" mass="48213">MYLVWHRGDLRLADHPALLEALSQGPVVGLVVLDPNNLTTSPRRRAWFLENVRALRKAYRERGGSLFVIQGYPWEAVPEAARRLRAKGVYALKTYTPYGRYRDARVREALSVPIHFLPAPHLIPPDLPRPYRVYTIFSRQFSGVDPPQPAPDSLPGAGAWEEGEIPEENPGLLLPEPGEEAAWRKLRRFLEKGLDVYHLERNRLDGEGGSRLSPYFSLGVLSPRQAAWEALQRGGEGAKKWVSELLWRDFSYHLLYHFPQMQDTPLDPKFAHFPWREDEELFQSWLQGKTGIPLVDAAMRELWATGFLSNRARMCVAQFAVKYLLLPWKRAEKAFKELLLDGDTPQNLQGWQWAGGLGVDAAPYFRVFNLVEQGKRYDPQASWLKRFAPEYASYEPKNPIIDLEVSRRNYLSLVRNLKR</sequence>
<reference evidence="10" key="1">
    <citation type="submission" date="2017-10" db="EMBL/GenBank/DDBJ databases">
        <authorList>
            <person name="Wilpiszeski R.L."/>
            <person name="Zhidan Z."/>
            <person name="House C.H."/>
        </authorList>
    </citation>
    <scope>NUCLEOTIDE SEQUENCE</scope>
    <source>
        <strain evidence="10">12_S12</strain>
    </source>
</reference>
<proteinExistence type="inferred from homology"/>
<keyword evidence="9" id="KW-0456">Lyase</keyword>
<dbReference type="Gene3D" id="1.10.579.10">
    <property type="entry name" value="DNA Cyclobutane Dipyrimidine Photolyase, subunit A, domain 3"/>
    <property type="match status" value="1"/>
</dbReference>
<dbReference type="PROSITE" id="PS00394">
    <property type="entry name" value="DNA_PHOTOLYASES_1_1"/>
    <property type="match status" value="1"/>
</dbReference>
<dbReference type="AlphaFoldDB" id="A0A430SDK1"/>
<dbReference type="Proteomes" id="UP000287962">
    <property type="component" value="Unassembled WGS sequence"/>
</dbReference>
<dbReference type="GO" id="GO:0006950">
    <property type="term" value="P:response to stress"/>
    <property type="evidence" value="ECO:0007669"/>
    <property type="project" value="UniProtKB-ARBA"/>
</dbReference>
<evidence type="ECO:0000313" key="12">
    <source>
        <dbReference type="Proteomes" id="UP000287962"/>
    </source>
</evidence>
<feature type="domain" description="Photolyase/cryptochrome alpha/beta" evidence="8">
    <location>
        <begin position="1"/>
        <end position="122"/>
    </location>
</feature>
<evidence type="ECO:0000259" key="8">
    <source>
        <dbReference type="PROSITE" id="PS51645"/>
    </source>
</evidence>
<comment type="similarity">
    <text evidence="6">Belongs to the DNA photolyase family.</text>
</comment>
<feature type="binding site" evidence="4">
    <location>
        <position position="197"/>
    </location>
    <ligand>
        <name>FAD</name>
        <dbReference type="ChEBI" id="CHEBI:57692"/>
    </ligand>
</feature>
<evidence type="ECO:0000256" key="3">
    <source>
        <dbReference type="ARBA" id="ARBA00022991"/>
    </source>
</evidence>
<dbReference type="InterPro" id="IPR005101">
    <property type="entry name" value="Cryptochr/Photolyase_FAD-bd"/>
</dbReference>
<dbReference type="Gene3D" id="3.40.50.620">
    <property type="entry name" value="HUPs"/>
    <property type="match status" value="1"/>
</dbReference>
<evidence type="ECO:0000313" key="9">
    <source>
        <dbReference type="EMBL" id="RTH34712.1"/>
    </source>
</evidence>
<dbReference type="InterPro" id="IPR002081">
    <property type="entry name" value="Cryptochrome/DNA_photolyase_1"/>
</dbReference>
<keyword evidence="1 4" id="KW-0285">Flavoprotein</keyword>
<comment type="caution">
    <text evidence="9">The sequence shown here is derived from an EMBL/GenBank/DDBJ whole genome shotgun (WGS) entry which is preliminary data.</text>
</comment>
<dbReference type="SUPFAM" id="SSF52425">
    <property type="entry name" value="Cryptochrome/photolyase, N-terminal domain"/>
    <property type="match status" value="1"/>
</dbReference>
<evidence type="ECO:0000256" key="7">
    <source>
        <dbReference type="SAM" id="MobiDB-lite"/>
    </source>
</evidence>
<dbReference type="PANTHER" id="PTHR11455">
    <property type="entry name" value="CRYPTOCHROME"/>
    <property type="match status" value="1"/>
</dbReference>
<dbReference type="InterPro" id="IPR036134">
    <property type="entry name" value="Crypto/Photolyase_FAD-like_sf"/>
</dbReference>
<dbReference type="EMBL" id="PEML01000037">
    <property type="protein sequence ID" value="RTI09439.1"/>
    <property type="molecule type" value="Genomic_DNA"/>
</dbReference>
<dbReference type="Gene3D" id="1.25.40.80">
    <property type="match status" value="1"/>
</dbReference>
<name>A0A430SDK1_THESC</name>
<evidence type="ECO:0000256" key="1">
    <source>
        <dbReference type="ARBA" id="ARBA00022630"/>
    </source>
</evidence>
<evidence type="ECO:0000256" key="6">
    <source>
        <dbReference type="RuleBase" id="RU004182"/>
    </source>
</evidence>
<dbReference type="InterPro" id="IPR006050">
    <property type="entry name" value="DNA_photolyase_N"/>
</dbReference>
<dbReference type="Pfam" id="PF03441">
    <property type="entry name" value="FAD_binding_7"/>
    <property type="match status" value="1"/>
</dbReference>
<keyword evidence="3 6" id="KW-0157">Chromophore</keyword>
<keyword evidence="2 4" id="KW-0274">FAD</keyword>
<dbReference type="GO" id="GO:0009416">
    <property type="term" value="P:response to light stimulus"/>
    <property type="evidence" value="ECO:0007669"/>
    <property type="project" value="TreeGrafter"/>
</dbReference>
<dbReference type="GO" id="GO:0003904">
    <property type="term" value="F:deoxyribodipyrimidine photo-lyase activity"/>
    <property type="evidence" value="ECO:0007669"/>
    <property type="project" value="TreeGrafter"/>
</dbReference>
<comment type="cofactor">
    <cofactor evidence="4">
        <name>FAD</name>
        <dbReference type="ChEBI" id="CHEBI:57692"/>
    </cofactor>
    <text evidence="4">Binds 1 FAD per subunit.</text>
</comment>
<feature type="site" description="Electron transfer via tryptophanyl radical" evidence="5">
    <location>
        <position position="328"/>
    </location>
</feature>
<feature type="binding site" evidence="4">
    <location>
        <position position="241"/>
    </location>
    <ligand>
        <name>FAD</name>
        <dbReference type="ChEBI" id="CHEBI:57692"/>
    </ligand>
</feature>
<dbReference type="InterPro" id="IPR018394">
    <property type="entry name" value="DNA_photolyase_1_CS_C"/>
</dbReference>
<dbReference type="SUPFAM" id="SSF48173">
    <property type="entry name" value="Cryptochrome/photolyase FAD-binding domain"/>
    <property type="match status" value="1"/>
</dbReference>
<dbReference type="InterPro" id="IPR014729">
    <property type="entry name" value="Rossmann-like_a/b/a_fold"/>
</dbReference>
<dbReference type="RefSeq" id="WP_038032597.1">
    <property type="nucleotide sequence ID" value="NZ_PELO01000025.1"/>
</dbReference>
<evidence type="ECO:0000256" key="4">
    <source>
        <dbReference type="PIRSR" id="PIRSR602081-1"/>
    </source>
</evidence>
<reference evidence="11 12" key="2">
    <citation type="journal article" date="2019" name="Extremophiles">
        <title>Biogeography of thermophiles and predominance of Thermus scotoductus in domestic water heaters.</title>
        <authorList>
            <person name="Wilpiszeski R.L."/>
            <person name="Zhang Z."/>
            <person name="House C.H."/>
        </authorList>
    </citation>
    <scope>NUCLEOTIDE SEQUENCE [LARGE SCALE GENOMIC DNA]</scope>
    <source>
        <strain evidence="10 12">12_S12</strain>
        <strain evidence="9 11">20_S20</strain>
    </source>
</reference>
<feature type="site" description="Electron transfer via tryptophanyl radical" evidence="5">
    <location>
        <position position="275"/>
    </location>
</feature>
<dbReference type="GO" id="GO:0071949">
    <property type="term" value="F:FAD binding"/>
    <property type="evidence" value="ECO:0007669"/>
    <property type="project" value="TreeGrafter"/>
</dbReference>
<dbReference type="Proteomes" id="UP000286928">
    <property type="component" value="Unassembled WGS sequence"/>
</dbReference>
<feature type="binding site" evidence="4">
    <location>
        <begin position="341"/>
        <end position="343"/>
    </location>
    <ligand>
        <name>FAD</name>
        <dbReference type="ChEBI" id="CHEBI:57692"/>
    </ligand>
</feature>
<dbReference type="PROSITE" id="PS51645">
    <property type="entry name" value="PHR_CRY_ALPHA_BETA"/>
    <property type="match status" value="1"/>
</dbReference>
<evidence type="ECO:0000256" key="5">
    <source>
        <dbReference type="PIRSR" id="PIRSR602081-2"/>
    </source>
</evidence>